<dbReference type="AlphaFoldDB" id="A0A2T0SYB3"/>
<proteinExistence type="predicted"/>
<comment type="caution">
    <text evidence="1">The sequence shown here is derived from an EMBL/GenBank/DDBJ whole genome shotgun (WGS) entry which is preliminary data.</text>
</comment>
<accession>A0A2T0SYB3</accession>
<reference evidence="1 2" key="1">
    <citation type="submission" date="2018-03" db="EMBL/GenBank/DDBJ databases">
        <title>Genomic Encyclopedia of Archaeal and Bacterial Type Strains, Phase II (KMG-II): from individual species to whole genera.</title>
        <authorList>
            <person name="Goeker M."/>
        </authorList>
    </citation>
    <scope>NUCLEOTIDE SEQUENCE [LARGE SCALE GENOMIC DNA]</scope>
    <source>
        <strain evidence="1 2">DSM 28354</strain>
    </source>
</reference>
<name>A0A2T0SYB3_9BACT</name>
<sequence length="67" mass="7619">MISEKLKQALSHVEQSDEERLKHREALLEHYNGLLETLESGSSTAEGVRQIIKLITTQVTELKNEQS</sequence>
<gene>
    <name evidence="1" type="ORF">CLV58_109148</name>
</gene>
<keyword evidence="2" id="KW-1185">Reference proteome</keyword>
<dbReference type="EMBL" id="PVTE01000009">
    <property type="protein sequence ID" value="PRY38421.1"/>
    <property type="molecule type" value="Genomic_DNA"/>
</dbReference>
<dbReference type="Proteomes" id="UP000238375">
    <property type="component" value="Unassembled WGS sequence"/>
</dbReference>
<organism evidence="1 2">
    <name type="scientific">Spirosoma oryzae</name>
    <dbReference type="NCBI Taxonomy" id="1469603"/>
    <lineage>
        <taxon>Bacteria</taxon>
        <taxon>Pseudomonadati</taxon>
        <taxon>Bacteroidota</taxon>
        <taxon>Cytophagia</taxon>
        <taxon>Cytophagales</taxon>
        <taxon>Cytophagaceae</taxon>
        <taxon>Spirosoma</taxon>
    </lineage>
</organism>
<evidence type="ECO:0000313" key="2">
    <source>
        <dbReference type="Proteomes" id="UP000238375"/>
    </source>
</evidence>
<protein>
    <submittedName>
        <fullName evidence="1">Uncharacterized protein</fullName>
    </submittedName>
</protein>
<dbReference type="RefSeq" id="WP_106138153.1">
    <property type="nucleotide sequence ID" value="NZ_PVTE01000009.1"/>
</dbReference>
<evidence type="ECO:0000313" key="1">
    <source>
        <dbReference type="EMBL" id="PRY38421.1"/>
    </source>
</evidence>